<evidence type="ECO:0000313" key="5">
    <source>
        <dbReference type="EMBL" id="CAF1479772.1"/>
    </source>
</evidence>
<proteinExistence type="predicted"/>
<dbReference type="InterPro" id="IPR050117">
    <property type="entry name" value="MAPK"/>
</dbReference>
<dbReference type="PANTHER" id="PTHR24055">
    <property type="entry name" value="MITOGEN-ACTIVATED PROTEIN KINASE"/>
    <property type="match status" value="1"/>
</dbReference>
<dbReference type="InterPro" id="IPR011009">
    <property type="entry name" value="Kinase-like_dom_sf"/>
</dbReference>
<feature type="compositionally biased region" description="Basic residues" evidence="3">
    <location>
        <begin position="123"/>
        <end position="134"/>
    </location>
</feature>
<dbReference type="Gene3D" id="1.10.510.10">
    <property type="entry name" value="Transferase(Phosphotransferase) domain 1"/>
    <property type="match status" value="1"/>
</dbReference>
<feature type="domain" description="Protein kinase" evidence="4">
    <location>
        <begin position="1"/>
        <end position="112"/>
    </location>
</feature>
<dbReference type="PROSITE" id="PS50011">
    <property type="entry name" value="PROTEIN_KINASE_DOM"/>
    <property type="match status" value="1"/>
</dbReference>
<feature type="region of interest" description="Disordered" evidence="3">
    <location>
        <begin position="123"/>
        <end position="148"/>
    </location>
</feature>
<dbReference type="EMBL" id="CAJNOH010008436">
    <property type="protein sequence ID" value="CAF1479772.1"/>
    <property type="molecule type" value="Genomic_DNA"/>
</dbReference>
<evidence type="ECO:0000313" key="8">
    <source>
        <dbReference type="Proteomes" id="UP000663870"/>
    </source>
</evidence>
<dbReference type="InterPro" id="IPR000719">
    <property type="entry name" value="Prot_kinase_dom"/>
</dbReference>
<name>A0A815RQ15_9BILA</name>
<evidence type="ECO:0000313" key="6">
    <source>
        <dbReference type="EMBL" id="CAF1647679.1"/>
    </source>
</evidence>
<feature type="non-terminal residue" evidence="5">
    <location>
        <position position="1"/>
    </location>
</feature>
<evidence type="ECO:0000256" key="2">
    <source>
        <dbReference type="ARBA" id="ARBA00022840"/>
    </source>
</evidence>
<evidence type="ECO:0000313" key="7">
    <source>
        <dbReference type="Proteomes" id="UP000663854"/>
    </source>
</evidence>
<dbReference type="Proteomes" id="UP000663854">
    <property type="component" value="Unassembled WGS sequence"/>
</dbReference>
<dbReference type="Pfam" id="PF00069">
    <property type="entry name" value="Pkinase"/>
    <property type="match status" value="1"/>
</dbReference>
<sequence length="250" mass="28124">SPYGKPVDIWACGCIMAELTTGQALFAGESDIDQLYRIQKCLGPLPAKYMEAMKTNPKFDGLKFPPIHQLETLERRYGHLFPPDIMHLFKGALRLFAADRLTAEACIQHEAFVYLNQKQQHQQKRLQRQQHRPKTVLASTSTSQGQHDHNNEMVHFAIPFVDSRLRGLLTLLTPLSARVHIRLLIAVRFLTGIIPPSERRTVPSGAQTGGIFGIITTTSLVSIMIGEHFLGGWPSTFNVFDVFSCLWFLG</sequence>
<gene>
    <name evidence="6" type="ORF">JXQ802_LOCUS54125</name>
    <name evidence="5" type="ORF">PYM288_LOCUS37705</name>
</gene>
<organism evidence="5 7">
    <name type="scientific">Rotaria sordida</name>
    <dbReference type="NCBI Taxonomy" id="392033"/>
    <lineage>
        <taxon>Eukaryota</taxon>
        <taxon>Metazoa</taxon>
        <taxon>Spiralia</taxon>
        <taxon>Gnathifera</taxon>
        <taxon>Rotifera</taxon>
        <taxon>Eurotatoria</taxon>
        <taxon>Bdelloidea</taxon>
        <taxon>Philodinida</taxon>
        <taxon>Philodinidae</taxon>
        <taxon>Rotaria</taxon>
    </lineage>
</organism>
<evidence type="ECO:0000256" key="1">
    <source>
        <dbReference type="ARBA" id="ARBA00022741"/>
    </source>
</evidence>
<dbReference type="GO" id="GO:0005524">
    <property type="term" value="F:ATP binding"/>
    <property type="evidence" value="ECO:0007669"/>
    <property type="project" value="UniProtKB-KW"/>
</dbReference>
<keyword evidence="1" id="KW-0547">Nucleotide-binding</keyword>
<protein>
    <recommendedName>
        <fullName evidence="4">Protein kinase domain-containing protein</fullName>
    </recommendedName>
</protein>
<accession>A0A815RQ15</accession>
<dbReference type="AlphaFoldDB" id="A0A815RQ15"/>
<keyword evidence="8" id="KW-1185">Reference proteome</keyword>
<evidence type="ECO:0000256" key="3">
    <source>
        <dbReference type="SAM" id="MobiDB-lite"/>
    </source>
</evidence>
<keyword evidence="2" id="KW-0067">ATP-binding</keyword>
<evidence type="ECO:0000259" key="4">
    <source>
        <dbReference type="PROSITE" id="PS50011"/>
    </source>
</evidence>
<comment type="caution">
    <text evidence="5">The sequence shown here is derived from an EMBL/GenBank/DDBJ whole genome shotgun (WGS) entry which is preliminary data.</text>
</comment>
<reference evidence="5" key="1">
    <citation type="submission" date="2021-02" db="EMBL/GenBank/DDBJ databases">
        <authorList>
            <person name="Nowell W R."/>
        </authorList>
    </citation>
    <scope>NUCLEOTIDE SEQUENCE</scope>
</reference>
<dbReference type="GO" id="GO:0004672">
    <property type="term" value="F:protein kinase activity"/>
    <property type="evidence" value="ECO:0007669"/>
    <property type="project" value="InterPro"/>
</dbReference>
<dbReference type="Proteomes" id="UP000663870">
    <property type="component" value="Unassembled WGS sequence"/>
</dbReference>
<dbReference type="EMBL" id="CAJNOL010010120">
    <property type="protein sequence ID" value="CAF1647679.1"/>
    <property type="molecule type" value="Genomic_DNA"/>
</dbReference>
<dbReference type="SUPFAM" id="SSF56112">
    <property type="entry name" value="Protein kinase-like (PK-like)"/>
    <property type="match status" value="1"/>
</dbReference>